<evidence type="ECO:0000313" key="9">
    <source>
        <dbReference type="EMBL" id="EKN65209.1"/>
    </source>
</evidence>
<feature type="transmembrane region" description="Helical" evidence="7">
    <location>
        <begin position="100"/>
        <end position="119"/>
    </location>
</feature>
<dbReference type="Gene3D" id="1.10.3720.10">
    <property type="entry name" value="MetI-like"/>
    <property type="match status" value="1"/>
</dbReference>
<feature type="domain" description="ABC transmembrane type-1" evidence="8">
    <location>
        <begin position="89"/>
        <end position="314"/>
    </location>
</feature>
<dbReference type="eggNOG" id="COG1175">
    <property type="taxonomic scope" value="Bacteria"/>
</dbReference>
<dbReference type="InterPro" id="IPR035906">
    <property type="entry name" value="MetI-like_sf"/>
</dbReference>
<dbReference type="STRING" id="1117379.BABA_21231"/>
<keyword evidence="6 7" id="KW-0472">Membrane</keyword>
<keyword evidence="3" id="KW-1003">Cell membrane</keyword>
<evidence type="ECO:0000256" key="5">
    <source>
        <dbReference type="ARBA" id="ARBA00022989"/>
    </source>
</evidence>
<evidence type="ECO:0000256" key="2">
    <source>
        <dbReference type="ARBA" id="ARBA00022448"/>
    </source>
</evidence>
<accession>K6DA67</accession>
<dbReference type="GO" id="GO:0005886">
    <property type="term" value="C:plasma membrane"/>
    <property type="evidence" value="ECO:0007669"/>
    <property type="project" value="UniProtKB-SubCell"/>
</dbReference>
<name>K6DA67_9BACI</name>
<evidence type="ECO:0000256" key="7">
    <source>
        <dbReference type="RuleBase" id="RU363032"/>
    </source>
</evidence>
<evidence type="ECO:0000313" key="10">
    <source>
        <dbReference type="Proteomes" id="UP000006316"/>
    </source>
</evidence>
<dbReference type="PANTHER" id="PTHR43227:SF3">
    <property type="entry name" value="BINDING-PROTEIN-DEPENDENT TRANSPORT SYSTEMS INNER MEMBRANE COMPONENT"/>
    <property type="match status" value="1"/>
</dbReference>
<dbReference type="CDD" id="cd06261">
    <property type="entry name" value="TM_PBP2"/>
    <property type="match status" value="1"/>
</dbReference>
<protein>
    <submittedName>
        <fullName evidence="9">Binding-protein-dependent transport system inner membrane protein</fullName>
    </submittedName>
</protein>
<keyword evidence="2 7" id="KW-0813">Transport</keyword>
<dbReference type="RefSeq" id="WP_007087238.1">
    <property type="nucleotide sequence ID" value="NZ_AJLS01000137.1"/>
</dbReference>
<comment type="similarity">
    <text evidence="7">Belongs to the binding-protein-dependent transport system permease family.</text>
</comment>
<feature type="transmembrane region" description="Helical" evidence="7">
    <location>
        <begin position="126"/>
        <end position="146"/>
    </location>
</feature>
<dbReference type="Pfam" id="PF00528">
    <property type="entry name" value="BPD_transp_1"/>
    <property type="match status" value="1"/>
</dbReference>
<dbReference type="InterPro" id="IPR050809">
    <property type="entry name" value="UgpAE/MalFG_permease"/>
</dbReference>
<evidence type="ECO:0000259" key="8">
    <source>
        <dbReference type="PROSITE" id="PS50928"/>
    </source>
</evidence>
<dbReference type="InterPro" id="IPR000515">
    <property type="entry name" value="MetI-like"/>
</dbReference>
<proteinExistence type="inferred from homology"/>
<dbReference type="PROSITE" id="PS50928">
    <property type="entry name" value="ABC_TM1"/>
    <property type="match status" value="1"/>
</dbReference>
<dbReference type="SUPFAM" id="SSF161098">
    <property type="entry name" value="MetI-like"/>
    <property type="match status" value="1"/>
</dbReference>
<dbReference type="PANTHER" id="PTHR43227">
    <property type="entry name" value="BLL4140 PROTEIN"/>
    <property type="match status" value="1"/>
</dbReference>
<evidence type="ECO:0000256" key="1">
    <source>
        <dbReference type="ARBA" id="ARBA00004651"/>
    </source>
</evidence>
<feature type="transmembrane region" description="Helical" evidence="7">
    <location>
        <begin position="29"/>
        <end position="52"/>
    </location>
</feature>
<gene>
    <name evidence="9" type="ORF">BABA_21231</name>
</gene>
<dbReference type="GO" id="GO:0055085">
    <property type="term" value="P:transmembrane transport"/>
    <property type="evidence" value="ECO:0007669"/>
    <property type="project" value="InterPro"/>
</dbReference>
<feature type="transmembrane region" description="Helical" evidence="7">
    <location>
        <begin position="290"/>
        <end position="311"/>
    </location>
</feature>
<feature type="transmembrane region" description="Helical" evidence="7">
    <location>
        <begin position="203"/>
        <end position="221"/>
    </location>
</feature>
<comment type="caution">
    <text evidence="9">The sequence shown here is derived from an EMBL/GenBank/DDBJ whole genome shotgun (WGS) entry which is preliminary data.</text>
</comment>
<reference evidence="9 10" key="1">
    <citation type="journal article" date="2012" name="Front. Microbiol.">
        <title>Redundancy and modularity in membrane-associated dissimilatory nitrate reduction in Bacillus.</title>
        <authorList>
            <person name="Heylen K."/>
            <person name="Keltjens J."/>
        </authorList>
    </citation>
    <scope>NUCLEOTIDE SEQUENCE [LARGE SCALE GENOMIC DNA]</scope>
    <source>
        <strain evidence="10">LMG 21833T</strain>
    </source>
</reference>
<dbReference type="EMBL" id="AJLS01000137">
    <property type="protein sequence ID" value="EKN65209.1"/>
    <property type="molecule type" value="Genomic_DNA"/>
</dbReference>
<comment type="subcellular location">
    <subcellularLocation>
        <location evidence="1 7">Cell membrane</location>
        <topology evidence="1 7">Multi-pass membrane protein</topology>
    </subcellularLocation>
</comment>
<sequence>MNKVNLAVNVKTKVRNKKRKSLTLTQQKALFGYLFIAPFFIGFLLLFLTPLIQSLQFSFSKLSVTSSGYHLTNIGLENYEKVLRVDPNFVPSLLANATEIISRVPVIIIFSFFAASLLNQKFKGRAFARAIFFLPVILTSGIVLAIENTDLLVNAAQGAAKEEIEKSTTALQFLQFRQLLFAINIPAPIVSFLILAVDQIYEIVIASGVQILIFLAGLQSVPKSLYEASTMDGATGWENFWKITFPMVSPLIIVNLVYTIINTFTSADNQIMSLIRTTIFSQSEFGRGSAMAWVYLGTVALILTVLSLIVLKLTSRYKT</sequence>
<dbReference type="Proteomes" id="UP000006316">
    <property type="component" value="Unassembled WGS sequence"/>
</dbReference>
<keyword evidence="4 7" id="KW-0812">Transmembrane</keyword>
<organism evidence="9 10">
    <name type="scientific">Neobacillus bataviensis LMG 21833</name>
    <dbReference type="NCBI Taxonomy" id="1117379"/>
    <lineage>
        <taxon>Bacteria</taxon>
        <taxon>Bacillati</taxon>
        <taxon>Bacillota</taxon>
        <taxon>Bacilli</taxon>
        <taxon>Bacillales</taxon>
        <taxon>Bacillaceae</taxon>
        <taxon>Neobacillus</taxon>
    </lineage>
</organism>
<evidence type="ECO:0000256" key="3">
    <source>
        <dbReference type="ARBA" id="ARBA00022475"/>
    </source>
</evidence>
<keyword evidence="5 7" id="KW-1133">Transmembrane helix</keyword>
<evidence type="ECO:0000256" key="4">
    <source>
        <dbReference type="ARBA" id="ARBA00022692"/>
    </source>
</evidence>
<keyword evidence="10" id="KW-1185">Reference proteome</keyword>
<evidence type="ECO:0000256" key="6">
    <source>
        <dbReference type="ARBA" id="ARBA00023136"/>
    </source>
</evidence>
<dbReference type="AlphaFoldDB" id="K6DA67"/>
<dbReference type="PATRIC" id="fig|1117379.3.peg.4402"/>